<dbReference type="GO" id="GO:0005634">
    <property type="term" value="C:nucleus"/>
    <property type="evidence" value="ECO:0007669"/>
    <property type="project" value="UniProtKB-SubCell"/>
</dbReference>
<evidence type="ECO:0000256" key="5">
    <source>
        <dbReference type="ARBA" id="ARBA00023163"/>
    </source>
</evidence>
<evidence type="ECO:0000313" key="9">
    <source>
        <dbReference type="Proteomes" id="UP000239649"/>
    </source>
</evidence>
<feature type="region of interest" description="Disordered" evidence="7">
    <location>
        <begin position="1"/>
        <end position="25"/>
    </location>
</feature>
<feature type="region of interest" description="Disordered" evidence="7">
    <location>
        <begin position="529"/>
        <end position="551"/>
    </location>
</feature>
<comment type="similarity">
    <text evidence="2">Belongs to the SNAPC3/SRD2 family.</text>
</comment>
<dbReference type="PANTHER" id="PTHR13421:SF16">
    <property type="entry name" value="SNRNA-ACTIVATING PROTEIN COMPLEX SUBUNIT 3"/>
    <property type="match status" value="1"/>
</dbReference>
<dbReference type="Pfam" id="PF12251">
    <property type="entry name" value="SNAPC3"/>
    <property type="match status" value="1"/>
</dbReference>
<reference evidence="8 9" key="1">
    <citation type="journal article" date="2018" name="Plant J.">
        <title>Genome sequences of Chlorella sorokiniana UTEX 1602 and Micractinium conductrix SAG 241.80: implications to maltose excretion by a green alga.</title>
        <authorList>
            <person name="Arriola M.B."/>
            <person name="Velmurugan N."/>
            <person name="Zhang Y."/>
            <person name="Plunkett M.H."/>
            <person name="Hondzo H."/>
            <person name="Barney B.M."/>
        </authorList>
    </citation>
    <scope>NUCLEOTIDE SEQUENCE [LARGE SCALE GENOMIC DNA]</scope>
    <source>
        <strain evidence="8 9">SAG 241.80</strain>
    </source>
</reference>
<feature type="compositionally biased region" description="Low complexity" evidence="7">
    <location>
        <begin position="305"/>
        <end position="361"/>
    </location>
</feature>
<sequence>MSEPVALASELPQPAVHSAAPPPLKPGATAAFSVAEWKRQAIEFDRQLDALLQQHAAAADEAGADLALPAASAPPDAPPPLLDASDLRLATVQEELLQGLAAEQRLGRAAQQQQQQEGAALMPLPLLQLPDFSADLQQQLGAAVLQLPLMPLPQQPAELTLALGGPPQLLPPLGLLPMPSLLRMAVASSAQAGSEQLPAAVAAAAGEAATAPDQQQQQPEQGVAAHGQAAQQAQQRPAPAEHHAGMAATAGQPAAHPRGEQQQAQQQEEQQQQRDQQLAQPPQQDGEQVRVQPVEQHADVVATVQQEQQQVEQEAPVQAESQPEGEAGQQQEQQQPAARQPELAAAEQLGADQAAAAEQLESPSLVVAGKRQCKRPRWLIDTDAAQPEQEEEQEAQQQAAQQQESSPAGQEARKGRQRRAPAQQAVEQQDAQHAALQEDQQPPPASQQQQKQKRKGRQRRGTTTSPPAQQQQQVQPQQQQQPLATSLEAASAFAAVPGLGFDACLAALLGPGGPLHGLAWPPVGGPLALPAGEQEASAGAEPGDSLGRRPGDGLARWRAAQKAMTAELKPESAAALELYRRRAEAARERRQQQRKAAAQLLACIAGADMEAPMGWLQLQDARSRQLQVVARAAAEAALLEKAAAEGGGDVLDRVEAGGEREVVLQVALHLPQTPQAVSEEWLVLGSQSLCELRDRLFCVADSNLEAFEREENRRLERAGRPPVQLKKPSAYFYIEGTFYNDLRHPEAADYSEPIRRYNREQGAEAPPHPPPGSARTDVLTTEFSAARMERTRFDELWLRVGAGAANLYCHQGGCEHLLSFLDIRLYDPSCDPQLRRHYPFRLTHPQHMHMRDCEVCGTHAARRVSYEDRAAPHTPFFWCEDCFNLMHCDEQGNLLDGDLKVVPYTQEHAAGAMQGQTAGTVGRVAKQRGDVL</sequence>
<dbReference type="PANTHER" id="PTHR13421">
    <property type="entry name" value="SNRNA-ACTIVATING PROTEIN COMPLEX SUBUNIT 3"/>
    <property type="match status" value="1"/>
</dbReference>
<dbReference type="EMBL" id="LHPF02000027">
    <property type="protein sequence ID" value="PSC69390.1"/>
    <property type="molecule type" value="Genomic_DNA"/>
</dbReference>
<comment type="caution">
    <text evidence="8">The sequence shown here is derived from an EMBL/GenBank/DDBJ whole genome shotgun (WGS) entry which is preliminary data.</text>
</comment>
<dbReference type="Proteomes" id="UP000239649">
    <property type="component" value="Unassembled WGS sequence"/>
</dbReference>
<dbReference type="GO" id="GO:0042796">
    <property type="term" value="P:snRNA transcription by RNA polymerase III"/>
    <property type="evidence" value="ECO:0007669"/>
    <property type="project" value="TreeGrafter"/>
</dbReference>
<dbReference type="GO" id="GO:0003681">
    <property type="term" value="F:bent DNA binding"/>
    <property type="evidence" value="ECO:0007669"/>
    <property type="project" value="TreeGrafter"/>
</dbReference>
<feature type="region of interest" description="Disordered" evidence="7">
    <location>
        <begin position="204"/>
        <end position="292"/>
    </location>
</feature>
<keyword evidence="4" id="KW-0238">DNA-binding</keyword>
<evidence type="ECO:0000256" key="7">
    <source>
        <dbReference type="SAM" id="MobiDB-lite"/>
    </source>
</evidence>
<evidence type="ECO:0000256" key="6">
    <source>
        <dbReference type="ARBA" id="ARBA00023242"/>
    </source>
</evidence>
<feature type="compositionally biased region" description="Low complexity" evidence="7">
    <location>
        <begin position="245"/>
        <end position="286"/>
    </location>
</feature>
<protein>
    <submittedName>
        <fullName evidence="8">snRNA-activating complex subunit-like isoform X2</fullName>
    </submittedName>
</protein>
<dbReference type="GO" id="GO:0019185">
    <property type="term" value="C:snRNA-activating protein complex"/>
    <property type="evidence" value="ECO:0007669"/>
    <property type="project" value="TreeGrafter"/>
</dbReference>
<feature type="compositionally biased region" description="Basic residues" evidence="7">
    <location>
        <begin position="451"/>
        <end position="460"/>
    </location>
</feature>
<evidence type="ECO:0000256" key="1">
    <source>
        <dbReference type="ARBA" id="ARBA00004123"/>
    </source>
</evidence>
<keyword evidence="6" id="KW-0539">Nucleus</keyword>
<dbReference type="OrthoDB" id="515020at2759"/>
<feature type="compositionally biased region" description="Low complexity" evidence="7">
    <location>
        <begin position="395"/>
        <end position="410"/>
    </location>
</feature>
<evidence type="ECO:0000256" key="2">
    <source>
        <dbReference type="ARBA" id="ARBA00010410"/>
    </source>
</evidence>
<feature type="compositionally biased region" description="Low complexity" evidence="7">
    <location>
        <begin position="204"/>
        <end position="238"/>
    </location>
</feature>
<dbReference type="GO" id="GO:0001006">
    <property type="term" value="F:RNA polymerase III type 3 promoter sequence-specific DNA binding"/>
    <property type="evidence" value="ECO:0007669"/>
    <property type="project" value="TreeGrafter"/>
</dbReference>
<evidence type="ECO:0000256" key="4">
    <source>
        <dbReference type="ARBA" id="ARBA00023125"/>
    </source>
</evidence>
<dbReference type="InterPro" id="IPR022042">
    <property type="entry name" value="snRNA-activating_su3"/>
</dbReference>
<keyword evidence="9" id="KW-1185">Reference proteome</keyword>
<keyword evidence="3" id="KW-0805">Transcription regulation</keyword>
<dbReference type="AlphaFoldDB" id="A0A2P6V5M6"/>
<dbReference type="STRING" id="554055.A0A2P6V5M6"/>
<evidence type="ECO:0000313" key="8">
    <source>
        <dbReference type="EMBL" id="PSC69390.1"/>
    </source>
</evidence>
<comment type="subcellular location">
    <subcellularLocation>
        <location evidence="1">Nucleus</location>
    </subcellularLocation>
</comment>
<dbReference type="GO" id="GO:0000978">
    <property type="term" value="F:RNA polymerase II cis-regulatory region sequence-specific DNA binding"/>
    <property type="evidence" value="ECO:0007669"/>
    <property type="project" value="TreeGrafter"/>
</dbReference>
<organism evidence="8 9">
    <name type="scientific">Micractinium conductrix</name>
    <dbReference type="NCBI Taxonomy" id="554055"/>
    <lineage>
        <taxon>Eukaryota</taxon>
        <taxon>Viridiplantae</taxon>
        <taxon>Chlorophyta</taxon>
        <taxon>core chlorophytes</taxon>
        <taxon>Trebouxiophyceae</taxon>
        <taxon>Chlorellales</taxon>
        <taxon>Chlorellaceae</taxon>
        <taxon>Chlorella clade</taxon>
        <taxon>Micractinium</taxon>
    </lineage>
</organism>
<accession>A0A2P6V5M6</accession>
<feature type="compositionally biased region" description="Low complexity" evidence="7">
    <location>
        <begin position="461"/>
        <end position="485"/>
    </location>
</feature>
<dbReference type="GO" id="GO:0001046">
    <property type="term" value="F:core promoter sequence-specific DNA binding"/>
    <property type="evidence" value="ECO:0007669"/>
    <property type="project" value="TreeGrafter"/>
</dbReference>
<dbReference type="GO" id="GO:0042795">
    <property type="term" value="P:snRNA transcription by RNA polymerase II"/>
    <property type="evidence" value="ECO:0007669"/>
    <property type="project" value="TreeGrafter"/>
</dbReference>
<gene>
    <name evidence="8" type="ORF">C2E20_7146</name>
</gene>
<name>A0A2P6V5M6_9CHLO</name>
<evidence type="ECO:0000256" key="3">
    <source>
        <dbReference type="ARBA" id="ARBA00023015"/>
    </source>
</evidence>
<keyword evidence="5" id="KW-0804">Transcription</keyword>
<proteinExistence type="inferred from homology"/>
<feature type="region of interest" description="Disordered" evidence="7">
    <location>
        <begin position="305"/>
        <end position="485"/>
    </location>
</feature>